<keyword evidence="1" id="KW-1133">Transmembrane helix</keyword>
<reference evidence="2 3" key="1">
    <citation type="journal article" date="2007" name="Virology">
        <title>Sequence and annotation of the 314-kb MT325 and the 321-kb FR483 viruses that infect Chlorella Pbi.</title>
        <authorList>
            <person name="Fitzgerald L.A."/>
            <person name="Graves M.V."/>
            <person name="Li X."/>
            <person name="Feldblyum T."/>
            <person name="Hartigan J."/>
            <person name="Van Etten J.L."/>
        </authorList>
    </citation>
    <scope>NUCLEOTIDE SEQUENCE [LARGE SCALE GENOMIC DNA]</scope>
    <source>
        <strain evidence="2 3">FR483</strain>
    </source>
</reference>
<feature type="transmembrane region" description="Helical" evidence="1">
    <location>
        <begin position="249"/>
        <end position="274"/>
    </location>
</feature>
<protein>
    <submittedName>
        <fullName evidence="2">Uncharacterized protein n145L</fullName>
    </submittedName>
</protein>
<organism evidence="2 3">
    <name type="scientific">Paramecium bursaria Chlorella virus FR483</name>
    <name type="common">PBCV-FR483</name>
    <dbReference type="NCBI Taxonomy" id="399781"/>
    <lineage>
        <taxon>Viruses</taxon>
        <taxon>Varidnaviria</taxon>
        <taxon>Bamfordvirae</taxon>
        <taxon>Nucleocytoviricota</taxon>
        <taxon>Megaviricetes</taxon>
        <taxon>Algavirales</taxon>
        <taxon>Phycodnaviridae</taxon>
        <taxon>Chlorovirus</taxon>
        <taxon>Chlorovirus conductrix</taxon>
        <taxon>Paramecium bursaria Chlorella virus A1</taxon>
    </lineage>
</organism>
<evidence type="ECO:0000313" key="2">
    <source>
        <dbReference type="EMBL" id="ABT15430.1"/>
    </source>
</evidence>
<evidence type="ECO:0000256" key="1">
    <source>
        <dbReference type="SAM" id="Phobius"/>
    </source>
</evidence>
<keyword evidence="1" id="KW-0472">Membrane</keyword>
<keyword evidence="1" id="KW-0812">Transmembrane</keyword>
<dbReference type="GeneID" id="5470028"/>
<dbReference type="RefSeq" id="YP_001425777.1">
    <property type="nucleotide sequence ID" value="NC_008603.1"/>
</dbReference>
<accession>A7J6J9</accession>
<dbReference type="Proteomes" id="UP000204095">
    <property type="component" value="Segment"/>
</dbReference>
<sequence>MIPLPNTMPSIRAHFLDVSWGSYLTTNSLRLTSIFPLTYLKNAFSYFLNLSRRESSGSQERQYLHPETRRYPTGHFSPLYPGHLLPLTLIISDVLHSLQHIPIDSPGILNIGCFPHGHLLLTTSNIPGVLHSEQQIPVSSPGRLYTGRFLQAHFLFLTSTISSVLQSLQYTPASSPGRLYTGCFPHGHFLFLTSTISSVLQSLQQIPMFSPGRLYIGFFPQGHLLFFTLIISSVLCSLHHLAFEPPVLYNAFFLHSGCLQIVIHIQWFSCITYYHVSI</sequence>
<dbReference type="EMBL" id="DQ890022">
    <property type="protein sequence ID" value="ABT15430.1"/>
    <property type="molecule type" value="Genomic_DNA"/>
</dbReference>
<name>A7J6J9_PBCVF</name>
<proteinExistence type="predicted"/>
<gene>
    <name evidence="2" type="primary">n145L</name>
    <name evidence="2" type="ORF">FR483_n145L</name>
</gene>
<feature type="transmembrane region" description="Helical" evidence="1">
    <location>
        <begin position="224"/>
        <end position="243"/>
    </location>
</feature>
<evidence type="ECO:0000313" key="3">
    <source>
        <dbReference type="Proteomes" id="UP000204095"/>
    </source>
</evidence>
<dbReference type="KEGG" id="vg:5470028"/>
<organismHost>
    <name type="scientific">Paramecium bursaria</name>
    <dbReference type="NCBI Taxonomy" id="74790"/>
</organismHost>